<accession>A0A9Y2MPW2</accession>
<evidence type="ECO:0000313" key="5">
    <source>
        <dbReference type="EMBL" id="WIX76525.1"/>
    </source>
</evidence>
<dbReference type="SUPFAM" id="SSF46689">
    <property type="entry name" value="Homeodomain-like"/>
    <property type="match status" value="2"/>
</dbReference>
<dbReference type="PANTHER" id="PTHR46796:SF12">
    <property type="entry name" value="HTH-TYPE DNA-BINDING TRANSCRIPTIONAL ACTIVATOR EUTR"/>
    <property type="match status" value="1"/>
</dbReference>
<evidence type="ECO:0000259" key="4">
    <source>
        <dbReference type="PROSITE" id="PS01124"/>
    </source>
</evidence>
<dbReference type="Pfam" id="PF12833">
    <property type="entry name" value="HTH_18"/>
    <property type="match status" value="1"/>
</dbReference>
<reference evidence="5 6" key="1">
    <citation type="submission" date="2023-06" db="EMBL/GenBank/DDBJ databases">
        <authorList>
            <person name="Oyuntsetseg B."/>
            <person name="Kim S.B."/>
        </authorList>
    </citation>
    <scope>NUCLEOTIDE SEQUENCE [LARGE SCALE GENOMIC DNA]</scope>
    <source>
        <strain evidence="5 6">2-15</strain>
    </source>
</reference>
<dbReference type="InterPro" id="IPR018060">
    <property type="entry name" value="HTH_AraC"/>
</dbReference>
<dbReference type="InterPro" id="IPR018062">
    <property type="entry name" value="HTH_AraC-typ_CS"/>
</dbReference>
<keyword evidence="3" id="KW-0804">Transcription</keyword>
<evidence type="ECO:0000256" key="2">
    <source>
        <dbReference type="ARBA" id="ARBA00023125"/>
    </source>
</evidence>
<dbReference type="KEGG" id="acab:QRX50_34375"/>
<organism evidence="5 6">
    <name type="scientific">Amycolatopsis carbonis</name>
    <dbReference type="NCBI Taxonomy" id="715471"/>
    <lineage>
        <taxon>Bacteria</taxon>
        <taxon>Bacillati</taxon>
        <taxon>Actinomycetota</taxon>
        <taxon>Actinomycetes</taxon>
        <taxon>Pseudonocardiales</taxon>
        <taxon>Pseudonocardiaceae</taxon>
        <taxon>Amycolatopsis</taxon>
    </lineage>
</organism>
<feature type="domain" description="HTH araC/xylS-type" evidence="4">
    <location>
        <begin position="225"/>
        <end position="323"/>
    </location>
</feature>
<dbReference type="EMBL" id="CP127294">
    <property type="protein sequence ID" value="WIX76525.1"/>
    <property type="molecule type" value="Genomic_DNA"/>
</dbReference>
<gene>
    <name evidence="5" type="ORF">QRX50_34375</name>
</gene>
<dbReference type="PROSITE" id="PS01124">
    <property type="entry name" value="HTH_ARAC_FAMILY_2"/>
    <property type="match status" value="1"/>
</dbReference>
<evidence type="ECO:0000313" key="6">
    <source>
        <dbReference type="Proteomes" id="UP001236014"/>
    </source>
</evidence>
<dbReference type="InterPro" id="IPR050204">
    <property type="entry name" value="AraC_XylS_family_regulators"/>
</dbReference>
<dbReference type="AlphaFoldDB" id="A0A9Y2MPW2"/>
<dbReference type="InterPro" id="IPR035418">
    <property type="entry name" value="AraC-bd_2"/>
</dbReference>
<dbReference type="Pfam" id="PF14525">
    <property type="entry name" value="AraC_binding_2"/>
    <property type="match status" value="1"/>
</dbReference>
<dbReference type="GO" id="GO:0043565">
    <property type="term" value="F:sequence-specific DNA binding"/>
    <property type="evidence" value="ECO:0007669"/>
    <property type="project" value="InterPro"/>
</dbReference>
<dbReference type="Gene3D" id="1.10.10.60">
    <property type="entry name" value="Homeodomain-like"/>
    <property type="match status" value="1"/>
</dbReference>
<sequence>MTTGLPPSSEDGTLLAPSLHSTRLTDLRDRVQDVTVVHEIEPRRGRPDGTVAVAGLGALNLVVVRYGAQVTVDAFPTRNRFALTVPLGPMWVSAPEVTGKVLTSGFALAGDAHTVMRPDPHAGALVLSTRMSRVEEHLGTLLGRAPSTALRFLPPNAPAAGPAALLDSAWRTACLALADARAPLGPSVLRALEDQLLTAILLGLPHTSSPELLDGPADEPADVVERARTWLEEHHAEPVTVTDLARAAGLGPRQLQAHFRRRLGTTPTALLRDIRLGSAHRALLGADRTVAEIAHSCGFTHLSRFAQEYRARFGELPSETAHRRRPV</sequence>
<dbReference type="Proteomes" id="UP001236014">
    <property type="component" value="Chromosome"/>
</dbReference>
<keyword evidence="1" id="KW-0805">Transcription regulation</keyword>
<keyword evidence="6" id="KW-1185">Reference proteome</keyword>
<name>A0A9Y2MPW2_9PSEU</name>
<dbReference type="SMART" id="SM00342">
    <property type="entry name" value="HTH_ARAC"/>
    <property type="match status" value="1"/>
</dbReference>
<dbReference type="RefSeq" id="WP_285967273.1">
    <property type="nucleotide sequence ID" value="NZ_CP127294.1"/>
</dbReference>
<evidence type="ECO:0000256" key="3">
    <source>
        <dbReference type="ARBA" id="ARBA00023163"/>
    </source>
</evidence>
<dbReference type="GO" id="GO:0003700">
    <property type="term" value="F:DNA-binding transcription factor activity"/>
    <property type="evidence" value="ECO:0007669"/>
    <property type="project" value="InterPro"/>
</dbReference>
<dbReference type="PANTHER" id="PTHR46796">
    <property type="entry name" value="HTH-TYPE TRANSCRIPTIONAL ACTIVATOR RHAS-RELATED"/>
    <property type="match status" value="1"/>
</dbReference>
<evidence type="ECO:0000256" key="1">
    <source>
        <dbReference type="ARBA" id="ARBA00023015"/>
    </source>
</evidence>
<proteinExistence type="predicted"/>
<keyword evidence="2" id="KW-0238">DNA-binding</keyword>
<dbReference type="PROSITE" id="PS00041">
    <property type="entry name" value="HTH_ARAC_FAMILY_1"/>
    <property type="match status" value="1"/>
</dbReference>
<protein>
    <submittedName>
        <fullName evidence="5">AraC family transcriptional regulator</fullName>
    </submittedName>
</protein>
<dbReference type="InterPro" id="IPR009057">
    <property type="entry name" value="Homeodomain-like_sf"/>
</dbReference>